<sequence>MKMSREINLHGPLMPPLKRKDPNLSSGNKNSKNILRPCELFICSIRFLVASVYANDSFEVLCICDMVVLLKLHLL</sequence>
<name>I3SP10_MEDTR</name>
<evidence type="ECO:0000256" key="1">
    <source>
        <dbReference type="SAM" id="MobiDB-lite"/>
    </source>
</evidence>
<dbReference type="EMBL" id="BT142208">
    <property type="protein sequence ID" value="AFK42002.1"/>
    <property type="molecule type" value="mRNA"/>
</dbReference>
<organism evidence="2">
    <name type="scientific">Medicago truncatula</name>
    <name type="common">Barrel medic</name>
    <name type="synonym">Medicago tribuloides</name>
    <dbReference type="NCBI Taxonomy" id="3880"/>
    <lineage>
        <taxon>Eukaryota</taxon>
        <taxon>Viridiplantae</taxon>
        <taxon>Streptophyta</taxon>
        <taxon>Embryophyta</taxon>
        <taxon>Tracheophyta</taxon>
        <taxon>Spermatophyta</taxon>
        <taxon>Magnoliopsida</taxon>
        <taxon>eudicotyledons</taxon>
        <taxon>Gunneridae</taxon>
        <taxon>Pentapetalae</taxon>
        <taxon>rosids</taxon>
        <taxon>fabids</taxon>
        <taxon>Fabales</taxon>
        <taxon>Fabaceae</taxon>
        <taxon>Papilionoideae</taxon>
        <taxon>50 kb inversion clade</taxon>
        <taxon>NPAAA clade</taxon>
        <taxon>Hologalegina</taxon>
        <taxon>IRL clade</taxon>
        <taxon>Trifolieae</taxon>
        <taxon>Medicago</taxon>
    </lineage>
</organism>
<proteinExistence type="evidence at transcript level"/>
<reference evidence="2" key="1">
    <citation type="submission" date="2012-05" db="EMBL/GenBank/DDBJ databases">
        <authorList>
            <person name="Krishnakumar V."/>
            <person name="Cheung F."/>
            <person name="Xiao Y."/>
            <person name="Chan A."/>
            <person name="Moskal W.A."/>
            <person name="Town C.D."/>
        </authorList>
    </citation>
    <scope>NUCLEOTIDE SEQUENCE</scope>
</reference>
<feature type="region of interest" description="Disordered" evidence="1">
    <location>
        <begin position="1"/>
        <end position="31"/>
    </location>
</feature>
<dbReference type="AlphaFoldDB" id="I3SP10"/>
<evidence type="ECO:0000313" key="2">
    <source>
        <dbReference type="EMBL" id="AFK42002.1"/>
    </source>
</evidence>
<protein>
    <submittedName>
        <fullName evidence="2">Uncharacterized protein</fullName>
    </submittedName>
</protein>
<accession>I3SP10</accession>